<accession>A0A517YYF5</accession>
<keyword evidence="8" id="KW-1185">Reference proteome</keyword>
<dbReference type="GO" id="GO:0035673">
    <property type="term" value="F:oligopeptide transmembrane transporter activity"/>
    <property type="evidence" value="ECO:0007669"/>
    <property type="project" value="InterPro"/>
</dbReference>
<evidence type="ECO:0000256" key="1">
    <source>
        <dbReference type="ARBA" id="ARBA00004141"/>
    </source>
</evidence>
<feature type="transmembrane region" description="Helical" evidence="6">
    <location>
        <begin position="411"/>
        <end position="428"/>
    </location>
</feature>
<dbReference type="Proteomes" id="UP000317369">
    <property type="component" value="Chromosome"/>
</dbReference>
<keyword evidence="4 6" id="KW-1133">Transmembrane helix</keyword>
<dbReference type="GO" id="GO:0016020">
    <property type="term" value="C:membrane"/>
    <property type="evidence" value="ECO:0007669"/>
    <property type="project" value="UniProtKB-SubCell"/>
</dbReference>
<dbReference type="EMBL" id="CP036425">
    <property type="protein sequence ID" value="QDU35262.1"/>
    <property type="molecule type" value="Genomic_DNA"/>
</dbReference>
<dbReference type="InterPro" id="IPR004813">
    <property type="entry name" value="OPT"/>
</dbReference>
<sequence length="661" mass="69731">MAMHQHDRGHHKNEPYIPASASLTEITVRAILLGISLSILLGAANVYLGLKAGITVAASIPAAVVSMAVLKMFKNSNILENNIVQTAASAGESLAAGVIFTIPALVILGIWDSFHYWETTLIAALGGVIGVFFTVPLRRSLIEQNKLQYPEGVATAEVLKVGDQGAGAKSLLGGGIIGALFKLGDSGFRLWTGIWEFAKPVQGSVFYFGINLSPALIAVGYIVGLNIATLVFIGGAINWLVAIPIYVASNELPEKESMIDLTYHVWSTKTRYIGVGAMVAGGLWALIQMRGSLFTGVIASMEAYRQSKLKSSDQVMRTSRDIPIQWIGLALLFSLVPLVLIYIYIVEQVPLALGMAVMMLIAGFLFSAISAYMAGLVGSSNNPVSGVTIATILFASLLLLGLGMGTSKGPAAALLIGAVVCCAAAIGGDNMQDLKSGYIVGATPWKQQIMQLIGVIAGALVMAPVLTLLLKAYGIGPITVEGQKPLAAPQSELMASVAQGVFAKNLPWNFIIAGIAVAIAVIIADLILAAKKASFRMPVLAVAVGLYLPFELSTSIFLGGLVAAAAGLCFRRRRRNLQSNIELTAADHHRDSGMRRGLLFAAGLITGEALLGILLAIPIVLYKGINPLDFGLSSLSAWPGIILLAIVLYLLYQLSTKHAKE</sequence>
<feature type="transmembrane region" description="Helical" evidence="6">
    <location>
        <begin position="448"/>
        <end position="470"/>
    </location>
</feature>
<feature type="transmembrane region" description="Helical" evidence="6">
    <location>
        <begin position="384"/>
        <end position="404"/>
    </location>
</feature>
<comment type="subcellular location">
    <subcellularLocation>
        <location evidence="1">Membrane</location>
        <topology evidence="1">Multi-pass membrane protein</topology>
    </subcellularLocation>
</comment>
<protein>
    <submittedName>
        <fullName evidence="7">OPT oligopeptide transporter protein</fullName>
    </submittedName>
</protein>
<dbReference type="Pfam" id="PF03169">
    <property type="entry name" value="OPT"/>
    <property type="match status" value="1"/>
</dbReference>
<evidence type="ECO:0000313" key="8">
    <source>
        <dbReference type="Proteomes" id="UP000317369"/>
    </source>
</evidence>
<dbReference type="InterPro" id="IPR045035">
    <property type="entry name" value="YSL-like"/>
</dbReference>
<name>A0A517YYF5_9BACT</name>
<dbReference type="PANTHER" id="PTHR31645:SF0">
    <property type="entry name" value="OLIGOPEPTIDE TRANSPORTER YGL114W-RELATED"/>
    <property type="match status" value="1"/>
</dbReference>
<feature type="transmembrane region" description="Helical" evidence="6">
    <location>
        <begin position="324"/>
        <end position="345"/>
    </location>
</feature>
<keyword evidence="5 6" id="KW-0472">Membrane</keyword>
<dbReference type="NCBIfam" id="TIGR00733">
    <property type="entry name" value="OPT family oligopeptide transporter"/>
    <property type="match status" value="1"/>
</dbReference>
<evidence type="ECO:0000256" key="5">
    <source>
        <dbReference type="ARBA" id="ARBA00023136"/>
    </source>
</evidence>
<evidence type="ECO:0000256" key="6">
    <source>
        <dbReference type="SAM" id="Phobius"/>
    </source>
</evidence>
<feature type="transmembrane region" description="Helical" evidence="6">
    <location>
        <begin position="54"/>
        <end position="73"/>
    </location>
</feature>
<organism evidence="7 8">
    <name type="scientific">Poriferisphaera corsica</name>
    <dbReference type="NCBI Taxonomy" id="2528020"/>
    <lineage>
        <taxon>Bacteria</taxon>
        <taxon>Pseudomonadati</taxon>
        <taxon>Planctomycetota</taxon>
        <taxon>Phycisphaerae</taxon>
        <taxon>Phycisphaerales</taxon>
        <taxon>Phycisphaeraceae</taxon>
        <taxon>Poriferisphaera</taxon>
    </lineage>
</organism>
<feature type="transmembrane region" description="Helical" evidence="6">
    <location>
        <begin position="230"/>
        <end position="249"/>
    </location>
</feature>
<feature type="transmembrane region" description="Helical" evidence="6">
    <location>
        <begin position="550"/>
        <end position="570"/>
    </location>
</feature>
<feature type="transmembrane region" description="Helical" evidence="6">
    <location>
        <begin position="634"/>
        <end position="652"/>
    </location>
</feature>
<feature type="transmembrane region" description="Helical" evidence="6">
    <location>
        <begin position="270"/>
        <end position="287"/>
    </location>
</feature>
<feature type="transmembrane region" description="Helical" evidence="6">
    <location>
        <begin position="117"/>
        <end position="137"/>
    </location>
</feature>
<feature type="transmembrane region" description="Helical" evidence="6">
    <location>
        <begin position="508"/>
        <end position="530"/>
    </location>
</feature>
<dbReference type="KEGG" id="pcor:KS4_33430"/>
<reference evidence="7 8" key="1">
    <citation type="submission" date="2019-02" db="EMBL/GenBank/DDBJ databases">
        <title>Deep-cultivation of Planctomycetes and their phenomic and genomic characterization uncovers novel biology.</title>
        <authorList>
            <person name="Wiegand S."/>
            <person name="Jogler M."/>
            <person name="Boedeker C."/>
            <person name="Pinto D."/>
            <person name="Vollmers J."/>
            <person name="Rivas-Marin E."/>
            <person name="Kohn T."/>
            <person name="Peeters S.H."/>
            <person name="Heuer A."/>
            <person name="Rast P."/>
            <person name="Oberbeckmann S."/>
            <person name="Bunk B."/>
            <person name="Jeske O."/>
            <person name="Meyerdierks A."/>
            <person name="Storesund J.E."/>
            <person name="Kallscheuer N."/>
            <person name="Luecker S."/>
            <person name="Lage O.M."/>
            <person name="Pohl T."/>
            <person name="Merkel B.J."/>
            <person name="Hornburger P."/>
            <person name="Mueller R.-W."/>
            <person name="Bruemmer F."/>
            <person name="Labrenz M."/>
            <person name="Spormann A.M."/>
            <person name="Op den Camp H."/>
            <person name="Overmann J."/>
            <person name="Amann R."/>
            <person name="Jetten M.S.M."/>
            <person name="Mascher T."/>
            <person name="Medema M.H."/>
            <person name="Devos D.P."/>
            <person name="Kaster A.-K."/>
            <person name="Ovreas L."/>
            <person name="Rohde M."/>
            <person name="Galperin M.Y."/>
            <person name="Jogler C."/>
        </authorList>
    </citation>
    <scope>NUCLEOTIDE SEQUENCE [LARGE SCALE GENOMIC DNA]</scope>
    <source>
        <strain evidence="7 8">KS4</strain>
    </source>
</reference>
<dbReference type="RefSeq" id="WP_200761352.1">
    <property type="nucleotide sequence ID" value="NZ_CP036425.1"/>
</dbReference>
<evidence type="ECO:0000256" key="3">
    <source>
        <dbReference type="ARBA" id="ARBA00022692"/>
    </source>
</evidence>
<evidence type="ECO:0000256" key="4">
    <source>
        <dbReference type="ARBA" id="ARBA00022989"/>
    </source>
</evidence>
<feature type="transmembrane region" description="Helical" evidence="6">
    <location>
        <begin position="94"/>
        <end position="111"/>
    </location>
</feature>
<proteinExistence type="predicted"/>
<dbReference type="InterPro" id="IPR004814">
    <property type="entry name" value="Oligopep_transpt"/>
</dbReference>
<keyword evidence="2" id="KW-0813">Transport</keyword>
<gene>
    <name evidence="7" type="ORF">KS4_33430</name>
</gene>
<feature type="transmembrane region" description="Helical" evidence="6">
    <location>
        <begin position="30"/>
        <end position="48"/>
    </location>
</feature>
<dbReference type="PANTHER" id="PTHR31645">
    <property type="entry name" value="OLIGOPEPTIDE TRANSPORTER YGL114W-RELATED"/>
    <property type="match status" value="1"/>
</dbReference>
<evidence type="ECO:0000313" key="7">
    <source>
        <dbReference type="EMBL" id="QDU35262.1"/>
    </source>
</evidence>
<dbReference type="PRINTS" id="PR00173">
    <property type="entry name" value="EDTRNSPORT"/>
</dbReference>
<feature type="transmembrane region" description="Helical" evidence="6">
    <location>
        <begin position="205"/>
        <end position="224"/>
    </location>
</feature>
<dbReference type="AlphaFoldDB" id="A0A517YYF5"/>
<dbReference type="NCBIfam" id="TIGR00728">
    <property type="entry name" value="OPT_sfam"/>
    <property type="match status" value="1"/>
</dbReference>
<feature type="transmembrane region" description="Helical" evidence="6">
    <location>
        <begin position="352"/>
        <end position="372"/>
    </location>
</feature>
<keyword evidence="3 6" id="KW-0812">Transmembrane</keyword>
<evidence type="ECO:0000256" key="2">
    <source>
        <dbReference type="ARBA" id="ARBA00022448"/>
    </source>
</evidence>
<feature type="transmembrane region" description="Helical" evidence="6">
    <location>
        <begin position="598"/>
        <end position="622"/>
    </location>
</feature>